<keyword evidence="2" id="KW-1185">Reference proteome</keyword>
<dbReference type="AlphaFoldDB" id="A0A1C4BMA0"/>
<evidence type="ECO:0000313" key="1">
    <source>
        <dbReference type="EMBL" id="SCC07864.1"/>
    </source>
</evidence>
<organism evidence="1 2">
    <name type="scientific">Gilliamella bombicola</name>
    <dbReference type="NCBI Taxonomy" id="1798182"/>
    <lineage>
        <taxon>Bacteria</taxon>
        <taxon>Pseudomonadati</taxon>
        <taxon>Pseudomonadota</taxon>
        <taxon>Gammaproteobacteria</taxon>
        <taxon>Orbales</taxon>
        <taxon>Orbaceae</taxon>
        <taxon>Gilliamella</taxon>
    </lineage>
</organism>
<protein>
    <submittedName>
        <fullName evidence="1">Uncharacterized protein</fullName>
    </submittedName>
</protein>
<reference evidence="2" key="1">
    <citation type="submission" date="2016-08" db="EMBL/GenBank/DDBJ databases">
        <authorList>
            <person name="Varghese N."/>
            <person name="Submissions Spin"/>
        </authorList>
    </citation>
    <scope>NUCLEOTIDE SEQUENCE [LARGE SCALE GENOMIC DNA]</scope>
    <source>
        <strain evidence="2">R-53248</strain>
    </source>
</reference>
<name>A0A1C4BMA0_9GAMM</name>
<evidence type="ECO:0000313" key="2">
    <source>
        <dbReference type="Proteomes" id="UP000199670"/>
    </source>
</evidence>
<accession>A0A1C4BMA0</accession>
<dbReference type="Proteomes" id="UP000199670">
    <property type="component" value="Unassembled WGS sequence"/>
</dbReference>
<gene>
    <name evidence="1" type="ORF">GA0061081_10528</name>
</gene>
<dbReference type="EMBL" id="FMAQ01000005">
    <property type="protein sequence ID" value="SCC07864.1"/>
    <property type="molecule type" value="Genomic_DNA"/>
</dbReference>
<proteinExistence type="predicted"/>
<sequence length="123" mass="14544">MPRSSYLLNPQFDYACAFLLLHMRKVRFRSGLHEYKTQGYSFRQCFLAWSPQFDGKIQGSRKVYNHDDVILIPLACVDRPNHRRFFSATSRFNLRLNVMAYSKFNFENSYWCGRASIVILSNT</sequence>